<dbReference type="Gene3D" id="2.60.120.650">
    <property type="entry name" value="Cupin"/>
    <property type="match status" value="1"/>
</dbReference>
<protein>
    <recommendedName>
        <fullName evidence="2">JmjC domain-containing protein</fullName>
    </recommendedName>
</protein>
<feature type="region of interest" description="Disordered" evidence="1">
    <location>
        <begin position="485"/>
        <end position="540"/>
    </location>
</feature>
<dbReference type="SUPFAM" id="SSF51197">
    <property type="entry name" value="Clavaminate synthase-like"/>
    <property type="match status" value="1"/>
</dbReference>
<dbReference type="AlphaFoldDB" id="A0AA40DST3"/>
<dbReference type="RefSeq" id="XP_060295522.1">
    <property type="nucleotide sequence ID" value="XM_060442444.1"/>
</dbReference>
<dbReference type="EMBL" id="JAUIRO010000005">
    <property type="protein sequence ID" value="KAK0714200.1"/>
    <property type="molecule type" value="Genomic_DNA"/>
</dbReference>
<dbReference type="Proteomes" id="UP001172101">
    <property type="component" value="Unassembled WGS sequence"/>
</dbReference>
<accession>A0AA40DST3</accession>
<evidence type="ECO:0000256" key="1">
    <source>
        <dbReference type="SAM" id="MobiDB-lite"/>
    </source>
</evidence>
<proteinExistence type="predicted"/>
<feature type="compositionally biased region" description="Low complexity" evidence="1">
    <location>
        <begin position="525"/>
        <end position="534"/>
    </location>
</feature>
<dbReference type="InterPro" id="IPR003347">
    <property type="entry name" value="JmjC_dom"/>
</dbReference>
<sequence length="915" mass="103133">MAEYDPKRQPEAVTHQLPLLAADGSTTPASLDVPATEYEIELLLTSYEASLVEKFRQDIRVCETDIEKLDKCIQKRDELLEENDKLVLRLTAFEHVMSIECVWYKGRKERIRQPVGLLKGTKENGAEKWDRFVGVAKVGLDTISKLLPPLKVISLQWGKDFVQHYQLASKGQFYCNKFSAAVKLYSRENAIRKLNQLLLRRFRMPGRRDIKAGVNPIEPVDLQNLVNWRGEGPFVKRNDPNGIQLLFADLTHDDLPTGFVFDQFGLLVRCPSDRWEEEAGSTDSGFDTAVEEIVDANPGEGETGGLFAAVNRNSEDAGLPDLPDDLAYNASSLLSTPLSSPPDSPSIEALSRASMPRRNDTASPNDGNANDDSQPISNSAATARLRPRRKKPDYHENPQRIQKPTNYQLRSLPTTDLGKKRCCPPEIPPMLLVVLDRLDAHAVRRLLFTSTLPDVPFQAMCYAHLKKFVKAVISTEPSEWLLGAENDLYPTSPDKDPYPRRRRASLPDLADSPPLKRLRLDDPVPVRSSPSAPRQEQPLGYEPIRDVAYRRQALEELQSTGHEKGSWGKRTNELVFQILRKSKLPTDGEAYFLYGEEAARKVEFGLVSMPIFTQRQQRYQWVGNDRPVSQFFRRIEDLGLDRAVSVQVPSRTLRGDSYQRKTLLEVRDRFLAQRPTNNPWNLLDLQSPLPSALPSFLEGENCQLLLQVRDAILMGGSAERVVAPGQDWNTWRNVIDWALLSEGGHSTAPHMDSHGYSTWITAQEGCIGFGWMSHPSQQEEEAWMSNPYSCTDGEWKYVVLSPGQTVFFPSGTIHFVFRIRGAQTFALGGHILQWSGINQWLRVVIAQIRNPDITNEDIGLSASKYVHIIERLLMNRVRAGREEEVGGQDAIVRYSSLCKACLSVIPSAKDNLTMV</sequence>
<feature type="compositionally biased region" description="Polar residues" evidence="1">
    <location>
        <begin position="399"/>
        <end position="414"/>
    </location>
</feature>
<reference evidence="3" key="1">
    <citation type="submission" date="2023-06" db="EMBL/GenBank/DDBJ databases">
        <title>Genome-scale phylogeny and comparative genomics of the fungal order Sordariales.</title>
        <authorList>
            <consortium name="Lawrence Berkeley National Laboratory"/>
            <person name="Hensen N."/>
            <person name="Bonometti L."/>
            <person name="Westerberg I."/>
            <person name="Brannstrom I.O."/>
            <person name="Guillou S."/>
            <person name="Cros-Aarteil S."/>
            <person name="Calhoun S."/>
            <person name="Haridas S."/>
            <person name="Kuo A."/>
            <person name="Mondo S."/>
            <person name="Pangilinan J."/>
            <person name="Riley R."/>
            <person name="LaButti K."/>
            <person name="Andreopoulos B."/>
            <person name="Lipzen A."/>
            <person name="Chen C."/>
            <person name="Yanf M."/>
            <person name="Daum C."/>
            <person name="Ng V."/>
            <person name="Clum A."/>
            <person name="Steindorff A."/>
            <person name="Ohm R."/>
            <person name="Martin F."/>
            <person name="Silar P."/>
            <person name="Natvig D."/>
            <person name="Lalanne C."/>
            <person name="Gautier V."/>
            <person name="Ament-velasquez S.L."/>
            <person name="Kruys A."/>
            <person name="Hutchinson M.I."/>
            <person name="Powell A.J."/>
            <person name="Barry K."/>
            <person name="Miller A.N."/>
            <person name="Grigoriev I.V."/>
            <person name="Debuchy R."/>
            <person name="Gladieux P."/>
            <person name="Thoren M.H."/>
            <person name="Johannesson H."/>
        </authorList>
    </citation>
    <scope>NUCLEOTIDE SEQUENCE</scope>
    <source>
        <strain evidence="3">SMH2392-1A</strain>
    </source>
</reference>
<organism evidence="3 4">
    <name type="scientific">Lasiosphaeria miniovina</name>
    <dbReference type="NCBI Taxonomy" id="1954250"/>
    <lineage>
        <taxon>Eukaryota</taxon>
        <taxon>Fungi</taxon>
        <taxon>Dikarya</taxon>
        <taxon>Ascomycota</taxon>
        <taxon>Pezizomycotina</taxon>
        <taxon>Sordariomycetes</taxon>
        <taxon>Sordariomycetidae</taxon>
        <taxon>Sordariales</taxon>
        <taxon>Lasiosphaeriaceae</taxon>
        <taxon>Lasiosphaeria</taxon>
    </lineage>
</organism>
<evidence type="ECO:0000313" key="4">
    <source>
        <dbReference type="Proteomes" id="UP001172101"/>
    </source>
</evidence>
<dbReference type="GeneID" id="85325714"/>
<comment type="caution">
    <text evidence="3">The sequence shown here is derived from an EMBL/GenBank/DDBJ whole genome shotgun (WGS) entry which is preliminary data.</text>
</comment>
<keyword evidence="4" id="KW-1185">Reference proteome</keyword>
<feature type="region of interest" description="Disordered" evidence="1">
    <location>
        <begin position="333"/>
        <end position="421"/>
    </location>
</feature>
<dbReference type="PROSITE" id="PS51184">
    <property type="entry name" value="JMJC"/>
    <property type="match status" value="1"/>
</dbReference>
<name>A0AA40DST3_9PEZI</name>
<feature type="domain" description="JmjC" evidence="2">
    <location>
        <begin position="674"/>
        <end position="848"/>
    </location>
</feature>
<gene>
    <name evidence="3" type="ORF">B0T26DRAFT_719866</name>
</gene>
<evidence type="ECO:0000259" key="2">
    <source>
        <dbReference type="PROSITE" id="PS51184"/>
    </source>
</evidence>
<evidence type="ECO:0000313" key="3">
    <source>
        <dbReference type="EMBL" id="KAK0714200.1"/>
    </source>
</evidence>
<feature type="compositionally biased region" description="Polar residues" evidence="1">
    <location>
        <begin position="361"/>
        <end position="381"/>
    </location>
</feature>